<name>D3FBB4_CONWI</name>
<dbReference type="Proteomes" id="UP000008229">
    <property type="component" value="Chromosome"/>
</dbReference>
<reference evidence="3" key="2">
    <citation type="submission" date="2010-01" db="EMBL/GenBank/DDBJ databases">
        <title>The complete genome of Conexibacter woesei DSM 14684.</title>
        <authorList>
            <consortium name="US DOE Joint Genome Institute (JGI-PGF)"/>
            <person name="Lucas S."/>
            <person name="Copeland A."/>
            <person name="Lapidus A."/>
            <person name="Glavina del Rio T."/>
            <person name="Dalin E."/>
            <person name="Tice H."/>
            <person name="Bruce D."/>
            <person name="Goodwin L."/>
            <person name="Pitluck S."/>
            <person name="Kyrpides N."/>
            <person name="Mavromatis K."/>
            <person name="Ivanova N."/>
            <person name="Mikhailova N."/>
            <person name="Chertkov O."/>
            <person name="Brettin T."/>
            <person name="Detter J.C."/>
            <person name="Han C."/>
            <person name="Larimer F."/>
            <person name="Land M."/>
            <person name="Hauser L."/>
            <person name="Markowitz V."/>
            <person name="Cheng J.-F."/>
            <person name="Hugenholtz P."/>
            <person name="Woyke T."/>
            <person name="Wu D."/>
            <person name="Pukall R."/>
            <person name="Steenblock K."/>
            <person name="Schneider S."/>
            <person name="Klenk H.-P."/>
            <person name="Eisen J.A."/>
        </authorList>
    </citation>
    <scope>NUCLEOTIDE SEQUENCE [LARGE SCALE GENOMIC DNA]</scope>
    <source>
        <strain evidence="3">DSM 14684 / CIP 108061 / JCM 11494 / NBRC 100937 / ID131577</strain>
    </source>
</reference>
<dbReference type="InterPro" id="IPR051604">
    <property type="entry name" value="Ergot_Alk_Oxidoreductase"/>
</dbReference>
<evidence type="ECO:0000259" key="1">
    <source>
        <dbReference type="Pfam" id="PF13460"/>
    </source>
</evidence>
<dbReference type="PANTHER" id="PTHR43162:SF1">
    <property type="entry name" value="PRESTALK A DIFFERENTIATION PROTEIN A"/>
    <property type="match status" value="1"/>
</dbReference>
<dbReference type="Gene3D" id="3.90.25.10">
    <property type="entry name" value="UDP-galactose 4-epimerase, domain 1"/>
    <property type="match status" value="1"/>
</dbReference>
<dbReference type="InterPro" id="IPR036291">
    <property type="entry name" value="NAD(P)-bd_dom_sf"/>
</dbReference>
<dbReference type="SUPFAM" id="SSF51735">
    <property type="entry name" value="NAD(P)-binding Rossmann-fold domains"/>
    <property type="match status" value="1"/>
</dbReference>
<organism evidence="2 3">
    <name type="scientific">Conexibacter woesei (strain DSM 14684 / CCUG 47730 / CIP 108061 / JCM 11494 / NBRC 100937 / ID131577)</name>
    <dbReference type="NCBI Taxonomy" id="469383"/>
    <lineage>
        <taxon>Bacteria</taxon>
        <taxon>Bacillati</taxon>
        <taxon>Actinomycetota</taxon>
        <taxon>Thermoleophilia</taxon>
        <taxon>Solirubrobacterales</taxon>
        <taxon>Conexibacteraceae</taxon>
        <taxon>Conexibacter</taxon>
    </lineage>
</organism>
<proteinExistence type="predicted"/>
<dbReference type="KEGG" id="cwo:Cwoe_4894"/>
<keyword evidence="3" id="KW-1185">Reference proteome</keyword>
<evidence type="ECO:0000313" key="2">
    <source>
        <dbReference type="EMBL" id="ADB53306.1"/>
    </source>
</evidence>
<reference evidence="2 3" key="1">
    <citation type="journal article" date="2010" name="Stand. Genomic Sci.">
        <title>Complete genome sequence of Conexibacter woesei type strain (ID131577).</title>
        <authorList>
            <person name="Pukall R."/>
            <person name="Lapidus A."/>
            <person name="Glavina Del Rio T."/>
            <person name="Copeland A."/>
            <person name="Tice H."/>
            <person name="Cheng J.-F."/>
            <person name="Lucas S."/>
            <person name="Chen F."/>
            <person name="Nolan M."/>
            <person name="Bruce D."/>
            <person name="Goodwin L."/>
            <person name="Pitluck S."/>
            <person name="Mavromatis K."/>
            <person name="Ivanova N."/>
            <person name="Ovchinnikova G."/>
            <person name="Pati A."/>
            <person name="Chen A."/>
            <person name="Palaniappan K."/>
            <person name="Land M."/>
            <person name="Hauser L."/>
            <person name="Chang Y.-J."/>
            <person name="Jeffries C.D."/>
            <person name="Chain P."/>
            <person name="Meincke L."/>
            <person name="Sims D."/>
            <person name="Brettin T."/>
            <person name="Detter J.C."/>
            <person name="Rohde M."/>
            <person name="Goeker M."/>
            <person name="Bristow J."/>
            <person name="Eisen J.A."/>
            <person name="Markowitz V."/>
            <person name="Kyrpides N.C."/>
            <person name="Klenk H.-P."/>
            <person name="Hugenholtz P."/>
        </authorList>
    </citation>
    <scope>NUCLEOTIDE SEQUENCE [LARGE SCALE GENOMIC DNA]</scope>
    <source>
        <strain evidence="3">DSM 14684 / CIP 108061 / JCM 11494 / NBRC 100937 / ID131577</strain>
    </source>
</reference>
<feature type="domain" description="NAD(P)-binding" evidence="1">
    <location>
        <begin position="7"/>
        <end position="99"/>
    </location>
</feature>
<dbReference type="AlphaFoldDB" id="D3FBB4"/>
<evidence type="ECO:0000313" key="3">
    <source>
        <dbReference type="Proteomes" id="UP000008229"/>
    </source>
</evidence>
<dbReference type="eggNOG" id="COG0702">
    <property type="taxonomic scope" value="Bacteria"/>
</dbReference>
<sequence length="280" mass="29291">MTVLVTGATGQIGRLVIERLLAAGATVRALSRDPSRAALPTAVEVVAGDLTVPSSLAAAFDGVDAAHLLAAVGDDYGPNPAAAGIVAQAERAGVRRVTVLWRGEAGPLEHAVAASRLEWTRLEPAEFMSNALHWAESIRSEGVVREPYADVLGAVVDEADVAAVAAAILLDGGQAGRVLTPTGPEALTPPQRVAALAAATGREIRYVELTDAQARERWRAFGHTDDLIELLAGYHSAPPPESYTVSPIVEQLTGRPPRSFAAWAQEHADVFGRVSRPAAV</sequence>
<dbReference type="PANTHER" id="PTHR43162">
    <property type="match status" value="1"/>
</dbReference>
<gene>
    <name evidence="2" type="ordered locus">Cwoe_4894</name>
</gene>
<accession>D3FBB4</accession>
<dbReference type="Pfam" id="PF13460">
    <property type="entry name" value="NAD_binding_10"/>
    <property type="match status" value="1"/>
</dbReference>
<dbReference type="OrthoDB" id="116343at2"/>
<dbReference type="Gene3D" id="3.40.50.720">
    <property type="entry name" value="NAD(P)-binding Rossmann-like Domain"/>
    <property type="match status" value="1"/>
</dbReference>
<dbReference type="EMBL" id="CP001854">
    <property type="protein sequence ID" value="ADB53306.1"/>
    <property type="molecule type" value="Genomic_DNA"/>
</dbReference>
<dbReference type="HOGENOM" id="CLU_007383_10_6_11"/>
<protein>
    <submittedName>
        <fullName evidence="2">NmrA family protein</fullName>
    </submittedName>
</protein>
<dbReference type="STRING" id="469383.Cwoe_4894"/>
<dbReference type="InterPro" id="IPR016040">
    <property type="entry name" value="NAD(P)-bd_dom"/>
</dbReference>